<comment type="cofactor">
    <cofactor evidence="1">
        <name>Fe cation</name>
        <dbReference type="ChEBI" id="CHEBI:24875"/>
    </cofactor>
</comment>
<dbReference type="SUPFAM" id="SSF51197">
    <property type="entry name" value="Clavaminate synthase-like"/>
    <property type="match status" value="1"/>
</dbReference>
<dbReference type="EMBL" id="MCFE01000157">
    <property type="protein sequence ID" value="ORX96328.1"/>
    <property type="molecule type" value="Genomic_DNA"/>
</dbReference>
<evidence type="ECO:0000313" key="3">
    <source>
        <dbReference type="EMBL" id="ORX91261.1"/>
    </source>
</evidence>
<dbReference type="PANTHER" id="PTHR20883:SF48">
    <property type="entry name" value="ECTOINE DIOXYGENASE"/>
    <property type="match status" value="1"/>
</dbReference>
<comment type="caution">
    <text evidence="3">The sequence shown here is derived from an EMBL/GenBank/DDBJ whole genome shotgun (WGS) entry which is preliminary data.</text>
</comment>
<dbReference type="PANTHER" id="PTHR20883">
    <property type="entry name" value="PHYTANOYL-COA DIOXYGENASE DOMAIN CONTAINING 1"/>
    <property type="match status" value="1"/>
</dbReference>
<evidence type="ECO:0000313" key="5">
    <source>
        <dbReference type="Proteomes" id="UP000193498"/>
    </source>
</evidence>
<sequence length="268" mass="30520">MATTTEFVSAEQKSFYDNEGYIILKDYLTPEETVLVASAIQEIREWPETKGKWMRYYENNVKTGERQLCRIENFTPFHEALRNIILGEKVMTALEVLTGEPAVLFKEKINFKMPGGGGFPAHQDAPAFTQFGQSSHVTVMFGVDPFTIENGCLWAVPKKHKLGVLPQEEKDGSISVEWCEKEEWVPLTCGPRDVLIFGAYLPHRSGPNNTEKNRTAVYLTYNAAREGDLRNTYYDEKRRLFPPAYEREQGIDYSQGGKTYNLATPIVD</sequence>
<dbReference type="InterPro" id="IPR008775">
    <property type="entry name" value="Phytyl_CoA_dOase-like"/>
</dbReference>
<name>A0A1Y1XZU9_9FUNG</name>
<dbReference type="Gene3D" id="2.60.120.620">
    <property type="entry name" value="q2cbj1_9rhob like domain"/>
    <property type="match status" value="1"/>
</dbReference>
<organism evidence="3 5">
    <name type="scientific">Basidiobolus meristosporus CBS 931.73</name>
    <dbReference type="NCBI Taxonomy" id="1314790"/>
    <lineage>
        <taxon>Eukaryota</taxon>
        <taxon>Fungi</taxon>
        <taxon>Fungi incertae sedis</taxon>
        <taxon>Zoopagomycota</taxon>
        <taxon>Entomophthoromycotina</taxon>
        <taxon>Basidiobolomycetes</taxon>
        <taxon>Basidiobolales</taxon>
        <taxon>Basidiobolaceae</taxon>
        <taxon>Basidiobolus</taxon>
    </lineage>
</organism>
<proteinExistence type="inferred from homology"/>
<evidence type="ECO:0000256" key="1">
    <source>
        <dbReference type="ARBA" id="ARBA00001962"/>
    </source>
</evidence>
<dbReference type="AlphaFoldDB" id="A0A1Y1XZU9"/>
<dbReference type="GO" id="GO:0046872">
    <property type="term" value="F:metal ion binding"/>
    <property type="evidence" value="ECO:0007669"/>
    <property type="project" value="UniProtKB-ARBA"/>
</dbReference>
<protein>
    <submittedName>
        <fullName evidence="3">PhyH-domain-containing protein</fullName>
    </submittedName>
</protein>
<evidence type="ECO:0000256" key="2">
    <source>
        <dbReference type="ARBA" id="ARBA00005830"/>
    </source>
</evidence>
<dbReference type="GO" id="GO:0016491">
    <property type="term" value="F:oxidoreductase activity"/>
    <property type="evidence" value="ECO:0007669"/>
    <property type="project" value="UniProtKB-ARBA"/>
</dbReference>
<dbReference type="Proteomes" id="UP000193498">
    <property type="component" value="Unassembled WGS sequence"/>
</dbReference>
<reference evidence="3 5" key="1">
    <citation type="submission" date="2016-07" db="EMBL/GenBank/DDBJ databases">
        <title>Pervasive Adenine N6-methylation of Active Genes in Fungi.</title>
        <authorList>
            <consortium name="DOE Joint Genome Institute"/>
            <person name="Mondo S.J."/>
            <person name="Dannebaum R.O."/>
            <person name="Kuo R.C."/>
            <person name="Labutti K."/>
            <person name="Haridas S."/>
            <person name="Kuo A."/>
            <person name="Salamov A."/>
            <person name="Ahrendt S.R."/>
            <person name="Lipzen A."/>
            <person name="Sullivan W."/>
            <person name="Andreopoulos W.B."/>
            <person name="Clum A."/>
            <person name="Lindquist E."/>
            <person name="Daum C."/>
            <person name="Ramamoorthy G.K."/>
            <person name="Gryganskyi A."/>
            <person name="Culley D."/>
            <person name="Magnuson J.K."/>
            <person name="James T.Y."/>
            <person name="O'Malley M.A."/>
            <person name="Stajich J.E."/>
            <person name="Spatafora J.W."/>
            <person name="Visel A."/>
            <person name="Grigoriev I.V."/>
        </authorList>
    </citation>
    <scope>NUCLEOTIDE SEQUENCE [LARGE SCALE GENOMIC DNA]</scope>
    <source>
        <strain evidence="3 5">CBS 931.73</strain>
    </source>
</reference>
<gene>
    <name evidence="3" type="ORF">K493DRAFT_228417</name>
    <name evidence="4" type="ORF">K493DRAFT_329622</name>
</gene>
<accession>A0A1Y1XZU9</accession>
<keyword evidence="5" id="KW-1185">Reference proteome</keyword>
<evidence type="ECO:0000313" key="4">
    <source>
        <dbReference type="EMBL" id="ORX96328.1"/>
    </source>
</evidence>
<dbReference type="OrthoDB" id="445007at2759"/>
<comment type="similarity">
    <text evidence="2">Belongs to the PhyH family.</text>
</comment>
<dbReference type="InParanoid" id="A0A1Y1XZU9"/>
<dbReference type="STRING" id="1314790.A0A1Y1XZU9"/>
<dbReference type="EMBL" id="MCFE01000333">
    <property type="protein sequence ID" value="ORX91261.1"/>
    <property type="molecule type" value="Genomic_DNA"/>
</dbReference>
<dbReference type="Pfam" id="PF05721">
    <property type="entry name" value="PhyH"/>
    <property type="match status" value="1"/>
</dbReference>